<dbReference type="Gene3D" id="1.25.40.20">
    <property type="entry name" value="Ankyrin repeat-containing domain"/>
    <property type="match status" value="1"/>
</dbReference>
<protein>
    <submittedName>
        <fullName evidence="5">Ankyrin repeat protein</fullName>
    </submittedName>
</protein>
<evidence type="ECO:0000256" key="1">
    <source>
        <dbReference type="ARBA" id="ARBA00022737"/>
    </source>
</evidence>
<dbReference type="SUPFAM" id="SSF48403">
    <property type="entry name" value="Ankyrin repeat"/>
    <property type="match status" value="1"/>
</dbReference>
<evidence type="ECO:0000256" key="4">
    <source>
        <dbReference type="SAM" id="SignalP"/>
    </source>
</evidence>
<evidence type="ECO:0000313" key="5">
    <source>
        <dbReference type="EMBL" id="TCN79333.1"/>
    </source>
</evidence>
<evidence type="ECO:0000256" key="2">
    <source>
        <dbReference type="ARBA" id="ARBA00023043"/>
    </source>
</evidence>
<organism evidence="5 6">
    <name type="scientific">Shewanella fodinae</name>
    <dbReference type="NCBI Taxonomy" id="552357"/>
    <lineage>
        <taxon>Bacteria</taxon>
        <taxon>Pseudomonadati</taxon>
        <taxon>Pseudomonadota</taxon>
        <taxon>Gammaproteobacteria</taxon>
        <taxon>Alteromonadales</taxon>
        <taxon>Shewanellaceae</taxon>
        <taxon>Shewanella</taxon>
    </lineage>
</organism>
<dbReference type="PROSITE" id="PS51257">
    <property type="entry name" value="PROKAR_LIPOPROTEIN"/>
    <property type="match status" value="1"/>
</dbReference>
<dbReference type="AlphaFoldDB" id="A0A4R2F3Q9"/>
<dbReference type="PROSITE" id="PS50088">
    <property type="entry name" value="ANK_REPEAT"/>
    <property type="match status" value="2"/>
</dbReference>
<keyword evidence="4" id="KW-0732">Signal</keyword>
<dbReference type="RefSeq" id="WP_133040267.1">
    <property type="nucleotide sequence ID" value="NZ_SLWF01000035.1"/>
</dbReference>
<keyword evidence="1" id="KW-0677">Repeat</keyword>
<evidence type="ECO:0000313" key="6">
    <source>
        <dbReference type="Proteomes" id="UP000294832"/>
    </source>
</evidence>
<gene>
    <name evidence="5" type="ORF">EDC91_1356</name>
</gene>
<comment type="caution">
    <text evidence="5">The sequence shown here is derived from an EMBL/GenBank/DDBJ whole genome shotgun (WGS) entry which is preliminary data.</text>
</comment>
<dbReference type="EMBL" id="SLWF01000035">
    <property type="protein sequence ID" value="TCN79333.1"/>
    <property type="molecule type" value="Genomic_DNA"/>
</dbReference>
<dbReference type="InterPro" id="IPR002110">
    <property type="entry name" value="Ankyrin_rpt"/>
</dbReference>
<keyword evidence="2 3" id="KW-0040">ANK repeat</keyword>
<dbReference type="PROSITE" id="PS50297">
    <property type="entry name" value="ANK_REP_REGION"/>
    <property type="match status" value="2"/>
</dbReference>
<dbReference type="InterPro" id="IPR036770">
    <property type="entry name" value="Ankyrin_rpt-contain_sf"/>
</dbReference>
<sequence length="261" mass="28770">MLNKQNKLLFSIFVLSLSGCSFANQDHELQDKYAQSLGEKILIHMDLETMFPSEKLRALASAAGKGQISTVDKLLRQGVDINSKGTENATVLFWSMRNETGFNHLLEMGADPNVVFGDGGSVMHWAARKSDCSMLEAALKHGGNPNLKAGMYGGSPLFETITVGNNKGIPECLKLLLQSGADINLQDDKGQTILLMAADLARFDIVLYLLQQGADITAVDKKNQNLKSLVYSYEGAFKKGSVTEKYWFRVKNWLDTKKGKE</sequence>
<feature type="repeat" description="ANK" evidence="3">
    <location>
        <begin position="152"/>
        <end position="188"/>
    </location>
</feature>
<feature type="repeat" description="ANK" evidence="3">
    <location>
        <begin position="189"/>
        <end position="221"/>
    </location>
</feature>
<name>A0A4R2F3Q9_9GAMM</name>
<dbReference type="OrthoDB" id="325351at2"/>
<dbReference type="PANTHER" id="PTHR24166:SF48">
    <property type="entry name" value="PROTEIN VAPYRIN"/>
    <property type="match status" value="1"/>
</dbReference>
<dbReference type="Pfam" id="PF12796">
    <property type="entry name" value="Ank_2"/>
    <property type="match status" value="1"/>
</dbReference>
<dbReference type="InterPro" id="IPR050889">
    <property type="entry name" value="Dendritic_Spine_Reg/Scaffold"/>
</dbReference>
<reference evidence="5 6" key="1">
    <citation type="submission" date="2019-03" db="EMBL/GenBank/DDBJ databases">
        <title>Freshwater and sediment microbial communities from various areas in North America, analyzing microbe dynamics in response to fracking.</title>
        <authorList>
            <person name="Lamendella R."/>
        </authorList>
    </citation>
    <scope>NUCLEOTIDE SEQUENCE [LARGE SCALE GENOMIC DNA]</scope>
    <source>
        <strain evidence="5 6">74A</strain>
    </source>
</reference>
<dbReference type="SMART" id="SM00248">
    <property type="entry name" value="ANK"/>
    <property type="match status" value="5"/>
</dbReference>
<feature type="chain" id="PRO_5020867107" evidence="4">
    <location>
        <begin position="24"/>
        <end position="261"/>
    </location>
</feature>
<proteinExistence type="predicted"/>
<accession>A0A4R2F3Q9</accession>
<keyword evidence="6" id="KW-1185">Reference proteome</keyword>
<dbReference type="PANTHER" id="PTHR24166">
    <property type="entry name" value="ROLLING PEBBLES, ISOFORM B"/>
    <property type="match status" value="1"/>
</dbReference>
<feature type="signal peptide" evidence="4">
    <location>
        <begin position="1"/>
        <end position="23"/>
    </location>
</feature>
<dbReference type="Proteomes" id="UP000294832">
    <property type="component" value="Unassembled WGS sequence"/>
</dbReference>
<evidence type="ECO:0000256" key="3">
    <source>
        <dbReference type="PROSITE-ProRule" id="PRU00023"/>
    </source>
</evidence>